<dbReference type="Gene3D" id="3.80.10.10">
    <property type="entry name" value="Ribonuclease Inhibitor"/>
    <property type="match status" value="1"/>
</dbReference>
<dbReference type="InterPro" id="IPR032675">
    <property type="entry name" value="LRR_dom_sf"/>
</dbReference>
<evidence type="ECO:0008006" key="3">
    <source>
        <dbReference type="Google" id="ProtNLM"/>
    </source>
</evidence>
<dbReference type="SUPFAM" id="SSF52047">
    <property type="entry name" value="RNI-like"/>
    <property type="match status" value="1"/>
</dbReference>
<dbReference type="Proteomes" id="UP001362999">
    <property type="component" value="Unassembled WGS sequence"/>
</dbReference>
<sequence>MESIEEIHKLIAELSFAIDVQLDVLRALEKRRSDARRALNSRLDPMARLPVEIASEIFIRCTPDSPSPVFMEEPLKLLHICQLWREIAVSCPSLWTSIQIEPVRPPDPDLHKASWAWFERARALPLSLSLHGSMAESAGAWLTHFAGKIANLKLHIVDDSELSVIEEKGPFPALQTMKICSASVDDSENENSYGFLFISSTLPILSAAPSLVECTFESVQYLYPDDHSEPRMTHTSLQHLRLGIPSPGPFSFNSAGILLGLRLPALETLHLTDLDISPEDLISFFADSGSASSLQALHMDISPVERSEWRLSTNLLNSCFRPLTALRTLELFNGPERDYIALLRVMRAQDFLPNLQRLLIHGHFDKPSNWKLLLDTIVARGLRGRRSLCSVKVISVTVPTKTDLPLDVLEALRELVKVEGMSIYVGTISRNFV</sequence>
<dbReference type="AlphaFoldDB" id="A0AAW0A2S4"/>
<name>A0AAW0A2S4_9AGAR</name>
<gene>
    <name evidence="1" type="ORF">R3P38DRAFT_2733356</name>
</gene>
<proteinExistence type="predicted"/>
<protein>
    <recommendedName>
        <fullName evidence="3">F-box domain-containing protein</fullName>
    </recommendedName>
</protein>
<keyword evidence="2" id="KW-1185">Reference proteome</keyword>
<organism evidence="1 2">
    <name type="scientific">Favolaschia claudopus</name>
    <dbReference type="NCBI Taxonomy" id="2862362"/>
    <lineage>
        <taxon>Eukaryota</taxon>
        <taxon>Fungi</taxon>
        <taxon>Dikarya</taxon>
        <taxon>Basidiomycota</taxon>
        <taxon>Agaricomycotina</taxon>
        <taxon>Agaricomycetes</taxon>
        <taxon>Agaricomycetidae</taxon>
        <taxon>Agaricales</taxon>
        <taxon>Marasmiineae</taxon>
        <taxon>Mycenaceae</taxon>
        <taxon>Favolaschia</taxon>
    </lineage>
</organism>
<evidence type="ECO:0000313" key="1">
    <source>
        <dbReference type="EMBL" id="KAK7000359.1"/>
    </source>
</evidence>
<reference evidence="1 2" key="1">
    <citation type="journal article" date="2024" name="J Genomics">
        <title>Draft genome sequencing and assembly of Favolaschia claudopus CIRM-BRFM 2984 isolated from oak limbs.</title>
        <authorList>
            <person name="Navarro D."/>
            <person name="Drula E."/>
            <person name="Chaduli D."/>
            <person name="Cazenave R."/>
            <person name="Ahrendt S."/>
            <person name="Wang J."/>
            <person name="Lipzen A."/>
            <person name="Daum C."/>
            <person name="Barry K."/>
            <person name="Grigoriev I.V."/>
            <person name="Favel A."/>
            <person name="Rosso M.N."/>
            <person name="Martin F."/>
        </authorList>
    </citation>
    <scope>NUCLEOTIDE SEQUENCE [LARGE SCALE GENOMIC DNA]</scope>
    <source>
        <strain evidence="1 2">CIRM-BRFM 2984</strain>
    </source>
</reference>
<evidence type="ECO:0000313" key="2">
    <source>
        <dbReference type="Proteomes" id="UP001362999"/>
    </source>
</evidence>
<comment type="caution">
    <text evidence="1">The sequence shown here is derived from an EMBL/GenBank/DDBJ whole genome shotgun (WGS) entry which is preliminary data.</text>
</comment>
<dbReference type="EMBL" id="JAWWNJ010000089">
    <property type="protein sequence ID" value="KAK7000359.1"/>
    <property type="molecule type" value="Genomic_DNA"/>
</dbReference>
<accession>A0AAW0A2S4</accession>